<evidence type="ECO:0000313" key="8">
    <source>
        <dbReference type="Proteomes" id="UP000076632"/>
    </source>
</evidence>
<dbReference type="Pfam" id="PF04939">
    <property type="entry name" value="RRS1"/>
    <property type="match status" value="1"/>
</dbReference>
<feature type="compositionally biased region" description="Basic and acidic residues" evidence="6">
    <location>
        <begin position="168"/>
        <end position="187"/>
    </location>
</feature>
<dbReference type="FunCoup" id="A0A165JYT6">
    <property type="interactions" value="549"/>
</dbReference>
<protein>
    <recommendedName>
        <fullName evidence="5">Ribosome biogenesis regulatory protein</fullName>
    </recommendedName>
</protein>
<dbReference type="InParanoid" id="A0A165JYT6"/>
<comment type="function">
    <text evidence="5">Involved in ribosomal large subunit assembly.</text>
</comment>
<dbReference type="GeneID" id="28899194"/>
<evidence type="ECO:0000313" key="7">
    <source>
        <dbReference type="EMBL" id="KZF26799.1"/>
    </source>
</evidence>
<comment type="similarity">
    <text evidence="2 5">Belongs to the RRS1 family.</text>
</comment>
<evidence type="ECO:0000256" key="1">
    <source>
        <dbReference type="ARBA" id="ARBA00004123"/>
    </source>
</evidence>
<dbReference type="AlphaFoldDB" id="A0A165JYT6"/>
<dbReference type="EMBL" id="KV407454">
    <property type="protein sequence ID" value="KZF26799.1"/>
    <property type="molecule type" value="Genomic_DNA"/>
</dbReference>
<proteinExistence type="inferred from homology"/>
<keyword evidence="4 5" id="KW-0539">Nucleus</keyword>
<comment type="subcellular location">
    <subcellularLocation>
        <location evidence="1 5">Nucleus</location>
    </subcellularLocation>
</comment>
<sequence length="211" mass="23801">MSNDKPTEDIQMDGVQTTTASADEKHQRLPVNVTKPTPYTFDLGNMLCNDPNPLSSTSEDVLCDTARDAAQGLLNQLLSTCPIASTSAGVLLTLPAPETPLPREKPLPSDKPMTKWEKFAAKKGIKNKKRDTKLVYDEATGEWVPKWGYKGKNKAQENQWLVEVDEKKERAGEIGTERTASRHERKERVKRNERRMRANERRSRTQVPGRS</sequence>
<keyword evidence="8" id="KW-1185">Reference proteome</keyword>
<feature type="region of interest" description="Disordered" evidence="6">
    <location>
        <begin position="168"/>
        <end position="211"/>
    </location>
</feature>
<dbReference type="GO" id="GO:0042254">
    <property type="term" value="P:ribosome biogenesis"/>
    <property type="evidence" value="ECO:0007669"/>
    <property type="project" value="UniProtKB-KW"/>
</dbReference>
<evidence type="ECO:0000256" key="4">
    <source>
        <dbReference type="ARBA" id="ARBA00023242"/>
    </source>
</evidence>
<dbReference type="Proteomes" id="UP000076632">
    <property type="component" value="Unassembled WGS sequence"/>
</dbReference>
<evidence type="ECO:0000256" key="6">
    <source>
        <dbReference type="SAM" id="MobiDB-lite"/>
    </source>
</evidence>
<dbReference type="OMA" id="KMVYDEA"/>
<dbReference type="InterPro" id="IPR007023">
    <property type="entry name" value="Ribosom_reg"/>
</dbReference>
<dbReference type="OrthoDB" id="28455at2759"/>
<keyword evidence="3 5" id="KW-0690">Ribosome biogenesis</keyword>
<dbReference type="STRING" id="1328760.A0A165JYT6"/>
<evidence type="ECO:0000256" key="5">
    <source>
        <dbReference type="RuleBase" id="RU364132"/>
    </source>
</evidence>
<reference evidence="7 8" key="1">
    <citation type="journal article" date="2016" name="Fungal Biol.">
        <title>The genome of Xylona heveae provides a window into fungal endophytism.</title>
        <authorList>
            <person name="Gazis R."/>
            <person name="Kuo A."/>
            <person name="Riley R."/>
            <person name="LaButti K."/>
            <person name="Lipzen A."/>
            <person name="Lin J."/>
            <person name="Amirebrahimi M."/>
            <person name="Hesse C.N."/>
            <person name="Spatafora J.W."/>
            <person name="Henrissat B."/>
            <person name="Hainaut M."/>
            <person name="Grigoriev I.V."/>
            <person name="Hibbett D.S."/>
        </authorList>
    </citation>
    <scope>NUCLEOTIDE SEQUENCE [LARGE SCALE GENOMIC DNA]</scope>
    <source>
        <strain evidence="7 8">TC161</strain>
    </source>
</reference>
<evidence type="ECO:0000256" key="2">
    <source>
        <dbReference type="ARBA" id="ARBA00010077"/>
    </source>
</evidence>
<dbReference type="GO" id="GO:0005634">
    <property type="term" value="C:nucleus"/>
    <property type="evidence" value="ECO:0007669"/>
    <property type="project" value="UniProtKB-SubCell"/>
</dbReference>
<feature type="region of interest" description="Disordered" evidence="6">
    <location>
        <begin position="1"/>
        <end position="28"/>
    </location>
</feature>
<gene>
    <name evidence="7" type="ORF">L228DRAFT_258171</name>
</gene>
<evidence type="ECO:0000256" key="3">
    <source>
        <dbReference type="ARBA" id="ARBA00022517"/>
    </source>
</evidence>
<name>A0A165JYT6_XYLHT</name>
<organism evidence="7 8">
    <name type="scientific">Xylona heveae (strain CBS 132557 / TC161)</name>
    <dbReference type="NCBI Taxonomy" id="1328760"/>
    <lineage>
        <taxon>Eukaryota</taxon>
        <taxon>Fungi</taxon>
        <taxon>Dikarya</taxon>
        <taxon>Ascomycota</taxon>
        <taxon>Pezizomycotina</taxon>
        <taxon>Xylonomycetes</taxon>
        <taxon>Xylonales</taxon>
        <taxon>Xylonaceae</taxon>
        <taxon>Xylona</taxon>
    </lineage>
</organism>
<accession>A0A165JYT6</accession>
<dbReference type="RefSeq" id="XP_018192354.1">
    <property type="nucleotide sequence ID" value="XM_018334057.1"/>
</dbReference>